<comment type="caution">
    <text evidence="1">The sequence shown here is derived from an EMBL/GenBank/DDBJ whole genome shotgun (WGS) entry which is preliminary data.</text>
</comment>
<sequence length="62" mass="6922">MLIRTRERPQVERVELFEAAKRQDDESELVLAAADVGPVTRADQLPQTLVLCSPVPDLAHAR</sequence>
<evidence type="ECO:0000313" key="1">
    <source>
        <dbReference type="EMBL" id="KAF2586357.1"/>
    </source>
</evidence>
<accession>A0A8S9JXR4</accession>
<dbReference type="EMBL" id="QGKY02000246">
    <property type="protein sequence ID" value="KAF2586357.1"/>
    <property type="molecule type" value="Genomic_DNA"/>
</dbReference>
<dbReference type="AlphaFoldDB" id="A0A8S9JXR4"/>
<protein>
    <submittedName>
        <fullName evidence="1">Uncharacterized protein</fullName>
    </submittedName>
</protein>
<name>A0A8S9JXR4_BRACR</name>
<reference evidence="1" key="1">
    <citation type="submission" date="2019-12" db="EMBL/GenBank/DDBJ databases">
        <title>Genome sequencing and annotation of Brassica cretica.</title>
        <authorList>
            <person name="Studholme D.J."/>
            <person name="Sarris P.F."/>
        </authorList>
    </citation>
    <scope>NUCLEOTIDE SEQUENCE</scope>
    <source>
        <strain evidence="1">PFS-102/07</strain>
        <tissue evidence="1">Leaf</tissue>
    </source>
</reference>
<gene>
    <name evidence="1" type="ORF">F2Q70_00035007</name>
</gene>
<proteinExistence type="predicted"/>
<organism evidence="1">
    <name type="scientific">Brassica cretica</name>
    <name type="common">Mustard</name>
    <dbReference type="NCBI Taxonomy" id="69181"/>
    <lineage>
        <taxon>Eukaryota</taxon>
        <taxon>Viridiplantae</taxon>
        <taxon>Streptophyta</taxon>
        <taxon>Embryophyta</taxon>
        <taxon>Tracheophyta</taxon>
        <taxon>Spermatophyta</taxon>
        <taxon>Magnoliopsida</taxon>
        <taxon>eudicotyledons</taxon>
        <taxon>Gunneridae</taxon>
        <taxon>Pentapetalae</taxon>
        <taxon>rosids</taxon>
        <taxon>malvids</taxon>
        <taxon>Brassicales</taxon>
        <taxon>Brassicaceae</taxon>
        <taxon>Brassiceae</taxon>
        <taxon>Brassica</taxon>
    </lineage>
</organism>